<gene>
    <name evidence="1" type="ORF">SLS59_007077</name>
</gene>
<comment type="caution">
    <text evidence="1">The sequence shown here is derived from an EMBL/GenBank/DDBJ whole genome shotgun (WGS) entry which is preliminary data.</text>
</comment>
<reference evidence="1 2" key="1">
    <citation type="submission" date="2024-02" db="EMBL/GenBank/DDBJ databases">
        <title>De novo assembly and annotation of 12 fungi associated with fruit tree decline syndrome in Ontario, Canada.</title>
        <authorList>
            <person name="Sulman M."/>
            <person name="Ellouze W."/>
            <person name="Ilyukhin E."/>
        </authorList>
    </citation>
    <scope>NUCLEOTIDE SEQUENCE [LARGE SCALE GENOMIC DNA]</scope>
    <source>
        <strain evidence="1 2">M97-236</strain>
    </source>
</reference>
<evidence type="ECO:0000313" key="2">
    <source>
        <dbReference type="Proteomes" id="UP001521222"/>
    </source>
</evidence>
<dbReference type="Proteomes" id="UP001521222">
    <property type="component" value="Unassembled WGS sequence"/>
</dbReference>
<dbReference type="EMBL" id="JAKIXB020000024">
    <property type="protein sequence ID" value="KAL1598067.1"/>
    <property type="molecule type" value="Genomic_DNA"/>
</dbReference>
<evidence type="ECO:0000313" key="1">
    <source>
        <dbReference type="EMBL" id="KAL1598067.1"/>
    </source>
</evidence>
<keyword evidence="2" id="KW-1185">Reference proteome</keyword>
<organism evidence="1 2">
    <name type="scientific">Nothophoma quercina</name>
    <dbReference type="NCBI Taxonomy" id="749835"/>
    <lineage>
        <taxon>Eukaryota</taxon>
        <taxon>Fungi</taxon>
        <taxon>Dikarya</taxon>
        <taxon>Ascomycota</taxon>
        <taxon>Pezizomycotina</taxon>
        <taxon>Dothideomycetes</taxon>
        <taxon>Pleosporomycetidae</taxon>
        <taxon>Pleosporales</taxon>
        <taxon>Pleosporineae</taxon>
        <taxon>Didymellaceae</taxon>
        <taxon>Nothophoma</taxon>
    </lineage>
</organism>
<proteinExistence type="predicted"/>
<name>A0ABR3R0X0_9PLEO</name>
<protein>
    <submittedName>
        <fullName evidence="1">Uncharacterized protein</fullName>
    </submittedName>
</protein>
<accession>A0ABR3R0X0</accession>
<sequence>MAVFDRQGDVQYERDLLSSCLRGDLLDSDEHQSDRLILVKSRLDVPELMGNDFSYLFSDGDQGIQTKYCYWGDPEKKIRNLHAQNIRGIGGAITRMENLKPIFLLNLNPPTQFAPNDPESPSLRRRSSSVPVQFIFRCFGGSSFWTGCPPLVDVMVAEGEESGPWERTFEGFTYKDERYNTYHRNDTDWVRVAELESRQRCNEIETS</sequence>